<dbReference type="EMBL" id="CP031769">
    <property type="protein sequence ID" value="AXR05074.1"/>
    <property type="molecule type" value="Genomic_DNA"/>
</dbReference>
<keyword evidence="4" id="KW-0503">Monooxygenase</keyword>
<dbReference type="GO" id="GO:0004497">
    <property type="term" value="F:monooxygenase activity"/>
    <property type="evidence" value="ECO:0007669"/>
    <property type="project" value="UniProtKB-KW"/>
</dbReference>
<evidence type="ECO:0000256" key="4">
    <source>
        <dbReference type="ARBA" id="ARBA00023033"/>
    </source>
</evidence>
<dbReference type="KEGG" id="salm:D0Y50_01035"/>
<dbReference type="AlphaFoldDB" id="A0A346NHR7"/>
<evidence type="ECO:0000256" key="2">
    <source>
        <dbReference type="ARBA" id="ARBA00022643"/>
    </source>
</evidence>
<evidence type="ECO:0000256" key="3">
    <source>
        <dbReference type="ARBA" id="ARBA00023002"/>
    </source>
</evidence>
<sequence>MAFEKLYKMGFSVGIALPLNPPFDNIGQRGDQHREASAPEKVRLNIHEHKLRVQQADRLGFSAVWMPDTTFHYQDSQNIAQIFETFSYLGYLACITTDILLGASGITLPLKQPMLVKTSAQTLARLSQHRLILGVGSLPYGASFKGPEQALYQQAVDWLMRKHCDGMLDGKLAIPAPKAFCVYGTHIKGNDIEWQGANMDGWLAPAASCEQHSVQVAKWRCLAGNKPYACFLQLDFCNQQDTAAQRIGPVLRTGINGLIQELDALRRIGVNHVALQLVNTALPTEVIIDDLANWVLPEFQRV</sequence>
<organism evidence="6 7">
    <name type="scientific">Salinimonas sediminis</name>
    <dbReference type="NCBI Taxonomy" id="2303538"/>
    <lineage>
        <taxon>Bacteria</taxon>
        <taxon>Pseudomonadati</taxon>
        <taxon>Pseudomonadota</taxon>
        <taxon>Gammaproteobacteria</taxon>
        <taxon>Alteromonadales</taxon>
        <taxon>Alteromonadaceae</taxon>
        <taxon>Alteromonas/Salinimonas group</taxon>
        <taxon>Salinimonas</taxon>
    </lineage>
</organism>
<dbReference type="Pfam" id="PF00296">
    <property type="entry name" value="Bac_luciferase"/>
    <property type="match status" value="1"/>
</dbReference>
<dbReference type="InterPro" id="IPR036661">
    <property type="entry name" value="Luciferase-like_sf"/>
</dbReference>
<evidence type="ECO:0000313" key="6">
    <source>
        <dbReference type="EMBL" id="AXR05074.1"/>
    </source>
</evidence>
<gene>
    <name evidence="6" type="ORF">D0Y50_01035</name>
</gene>
<keyword evidence="7" id="KW-1185">Reference proteome</keyword>
<dbReference type="RefSeq" id="WP_117315069.1">
    <property type="nucleotide sequence ID" value="NZ_CP031769.1"/>
</dbReference>
<reference evidence="6 7" key="1">
    <citation type="submission" date="2018-08" db="EMBL/GenBank/DDBJ databases">
        <title>Salinimonas sediminis sp. nov., a piezophilic bacterium isolated from a deep-sea sediment sample from the New Britain Trench.</title>
        <authorList>
            <person name="Cao J."/>
        </authorList>
    </citation>
    <scope>NUCLEOTIDE SEQUENCE [LARGE SCALE GENOMIC DNA]</scope>
    <source>
        <strain evidence="6 7">N102</strain>
    </source>
</reference>
<dbReference type="Gene3D" id="3.20.20.30">
    <property type="entry name" value="Luciferase-like domain"/>
    <property type="match status" value="2"/>
</dbReference>
<dbReference type="InterPro" id="IPR011251">
    <property type="entry name" value="Luciferase-like_dom"/>
</dbReference>
<protein>
    <submittedName>
        <fullName evidence="6">LLM class flavin-dependent oxidoreductase</fullName>
    </submittedName>
</protein>
<dbReference type="InterPro" id="IPR051260">
    <property type="entry name" value="Diverse_substr_monoxygenases"/>
</dbReference>
<keyword evidence="1" id="KW-0285">Flavoprotein</keyword>
<accession>A0A346NHR7</accession>
<proteinExistence type="predicted"/>
<dbReference type="Proteomes" id="UP000262073">
    <property type="component" value="Chromosome"/>
</dbReference>
<keyword evidence="2" id="KW-0288">FMN</keyword>
<evidence type="ECO:0000259" key="5">
    <source>
        <dbReference type="Pfam" id="PF00296"/>
    </source>
</evidence>
<keyword evidence="3" id="KW-0560">Oxidoreductase</keyword>
<dbReference type="PANTHER" id="PTHR30011">
    <property type="entry name" value="ALKANESULFONATE MONOOXYGENASE-RELATED"/>
    <property type="match status" value="1"/>
</dbReference>
<name>A0A346NHR7_9ALTE</name>
<dbReference type="OrthoDB" id="7239898at2"/>
<dbReference type="SUPFAM" id="SSF51679">
    <property type="entry name" value="Bacterial luciferase-like"/>
    <property type="match status" value="1"/>
</dbReference>
<feature type="domain" description="Luciferase-like" evidence="5">
    <location>
        <begin position="36"/>
        <end position="137"/>
    </location>
</feature>
<evidence type="ECO:0000313" key="7">
    <source>
        <dbReference type="Proteomes" id="UP000262073"/>
    </source>
</evidence>
<evidence type="ECO:0000256" key="1">
    <source>
        <dbReference type="ARBA" id="ARBA00022630"/>
    </source>
</evidence>
<dbReference type="PANTHER" id="PTHR30011:SF16">
    <property type="entry name" value="C2H2 FINGER DOMAIN TRANSCRIPTION FACTOR (EUROFUNG)-RELATED"/>
    <property type="match status" value="1"/>
</dbReference>
<dbReference type="GO" id="GO:0016705">
    <property type="term" value="F:oxidoreductase activity, acting on paired donors, with incorporation or reduction of molecular oxygen"/>
    <property type="evidence" value="ECO:0007669"/>
    <property type="project" value="InterPro"/>
</dbReference>